<gene>
    <name evidence="5" type="ORF">SDC9_151634</name>
</gene>
<evidence type="ECO:0000256" key="1">
    <source>
        <dbReference type="ARBA" id="ARBA00023015"/>
    </source>
</evidence>
<dbReference type="SUPFAM" id="SSF53822">
    <property type="entry name" value="Periplasmic binding protein-like I"/>
    <property type="match status" value="1"/>
</dbReference>
<dbReference type="Gene3D" id="3.40.50.2300">
    <property type="match status" value="1"/>
</dbReference>
<protein>
    <recommendedName>
        <fullName evidence="4">Transcriptional regulator LacI/GalR-like sensor domain-containing protein</fullName>
    </recommendedName>
</protein>
<feature type="domain" description="Transcriptional regulator LacI/GalR-like sensor" evidence="4">
    <location>
        <begin position="22"/>
        <end position="103"/>
    </location>
</feature>
<dbReference type="Pfam" id="PF13377">
    <property type="entry name" value="Peripla_BP_3"/>
    <property type="match status" value="1"/>
</dbReference>
<keyword evidence="3" id="KW-0804">Transcription</keyword>
<dbReference type="GO" id="GO:0003677">
    <property type="term" value="F:DNA binding"/>
    <property type="evidence" value="ECO:0007669"/>
    <property type="project" value="UniProtKB-KW"/>
</dbReference>
<evidence type="ECO:0000313" key="5">
    <source>
        <dbReference type="EMBL" id="MPN04396.1"/>
    </source>
</evidence>
<keyword evidence="2" id="KW-0238">DNA-binding</keyword>
<comment type="caution">
    <text evidence="5">The sequence shown here is derived from an EMBL/GenBank/DDBJ whole genome shotgun (WGS) entry which is preliminary data.</text>
</comment>
<dbReference type="InterPro" id="IPR028082">
    <property type="entry name" value="Peripla_BP_I"/>
</dbReference>
<proteinExistence type="predicted"/>
<accession>A0A645ESH8</accession>
<keyword evidence="1" id="KW-0805">Transcription regulation</keyword>
<organism evidence="5">
    <name type="scientific">bioreactor metagenome</name>
    <dbReference type="NCBI Taxonomy" id="1076179"/>
    <lineage>
        <taxon>unclassified sequences</taxon>
        <taxon>metagenomes</taxon>
        <taxon>ecological metagenomes</taxon>
    </lineage>
</organism>
<dbReference type="AlphaFoldDB" id="A0A645ESH8"/>
<evidence type="ECO:0000256" key="3">
    <source>
        <dbReference type="ARBA" id="ARBA00023163"/>
    </source>
</evidence>
<evidence type="ECO:0000259" key="4">
    <source>
        <dbReference type="Pfam" id="PF13377"/>
    </source>
</evidence>
<dbReference type="EMBL" id="VSSQ01050309">
    <property type="protein sequence ID" value="MPN04396.1"/>
    <property type="molecule type" value="Genomic_DNA"/>
</dbReference>
<sequence>MRKAHWRPMDPALIGRIVGNYTAVICTYDINALQLLNHLRESRVSGVSVAGFDGMEEGEGEGLTTMRQPIGRMIAAAFELLGAPPEQVEKRLFTPELLRRASTFAPERPPSV</sequence>
<reference evidence="5" key="1">
    <citation type="submission" date="2019-08" db="EMBL/GenBank/DDBJ databases">
        <authorList>
            <person name="Kucharzyk K."/>
            <person name="Murdoch R.W."/>
            <person name="Higgins S."/>
            <person name="Loffler F."/>
        </authorList>
    </citation>
    <scope>NUCLEOTIDE SEQUENCE</scope>
</reference>
<dbReference type="InterPro" id="IPR046335">
    <property type="entry name" value="LacI/GalR-like_sensor"/>
</dbReference>
<name>A0A645ESH8_9ZZZZ</name>
<evidence type="ECO:0000256" key="2">
    <source>
        <dbReference type="ARBA" id="ARBA00023125"/>
    </source>
</evidence>